<sequence length="162" mass="19039">MFPLPNSADTQTSMIPSSSFIFVRNKRVHFSHKIRVIMIERKEEMMANYGKTVLWYTNQDKTRIQHSIQKTVKMLQRNKHPTNRCIRGLEHCVSPELFEQMKINRDSVCFGVLREQHRQHMLGIHDKEEIRKVSSIASKWASMKAFELGVLDAIEAQKRNTK</sequence>
<name>A0A7S4SVS4_9STRA</name>
<proteinExistence type="predicted"/>
<dbReference type="AlphaFoldDB" id="A0A7S4SVS4"/>
<organism evidence="1">
    <name type="scientific">Ditylum brightwellii</name>
    <dbReference type="NCBI Taxonomy" id="49249"/>
    <lineage>
        <taxon>Eukaryota</taxon>
        <taxon>Sar</taxon>
        <taxon>Stramenopiles</taxon>
        <taxon>Ochrophyta</taxon>
        <taxon>Bacillariophyta</taxon>
        <taxon>Mediophyceae</taxon>
        <taxon>Lithodesmiophycidae</taxon>
        <taxon>Lithodesmiales</taxon>
        <taxon>Lithodesmiaceae</taxon>
        <taxon>Ditylum</taxon>
    </lineage>
</organism>
<protein>
    <submittedName>
        <fullName evidence="1">Uncharacterized protein</fullName>
    </submittedName>
</protein>
<gene>
    <name evidence="1" type="ORF">DBRI00130_LOCUS39780</name>
</gene>
<evidence type="ECO:0000313" key="1">
    <source>
        <dbReference type="EMBL" id="CAE4657351.1"/>
    </source>
</evidence>
<dbReference type="EMBL" id="HBNS01054923">
    <property type="protein sequence ID" value="CAE4657351.1"/>
    <property type="molecule type" value="Transcribed_RNA"/>
</dbReference>
<accession>A0A7S4SVS4</accession>
<reference evidence="1" key="1">
    <citation type="submission" date="2021-01" db="EMBL/GenBank/DDBJ databases">
        <authorList>
            <person name="Corre E."/>
            <person name="Pelletier E."/>
            <person name="Niang G."/>
            <person name="Scheremetjew M."/>
            <person name="Finn R."/>
            <person name="Kale V."/>
            <person name="Holt S."/>
            <person name="Cochrane G."/>
            <person name="Meng A."/>
            <person name="Brown T."/>
            <person name="Cohen L."/>
        </authorList>
    </citation>
    <scope>NUCLEOTIDE SEQUENCE</scope>
    <source>
        <strain evidence="1">GSO104</strain>
    </source>
</reference>